<gene>
    <name evidence="2" type="ORF">H9Q13_16360</name>
</gene>
<organism evidence="2 3">
    <name type="scientific">Pontibacter aquaedesilientis</name>
    <dbReference type="NCBI Taxonomy" id="2766980"/>
    <lineage>
        <taxon>Bacteria</taxon>
        <taxon>Pseudomonadati</taxon>
        <taxon>Bacteroidota</taxon>
        <taxon>Cytophagia</taxon>
        <taxon>Cytophagales</taxon>
        <taxon>Hymenobacteraceae</taxon>
        <taxon>Pontibacter</taxon>
    </lineage>
</organism>
<dbReference type="EMBL" id="JACXAJ010000010">
    <property type="protein sequence ID" value="MBD1398748.1"/>
    <property type="molecule type" value="Genomic_DNA"/>
</dbReference>
<sequence length="371" mass="42799">MACRFAYPLVYFMLLWQQASGQTLALTASDGEQAALVENTTSKENPLFTDETVLQFRLVVDYQELLKDRGDERGYHQGTLSYTGSAGETFTLPLKVMVRGNRRRDPSVCRFPPLMLNFIRKAMPEGTIFAGSNKIKLVTHCIGEDYVLREYLVYKAYNVLTDQSYRVRLCQVEYVDAAGERKTEQRYAFMIEDDKDMASRNKAKLLSKKVFVRMDRADQKAMARLALFQYMIGNTDWSVPFRHNIDLIYTDPLAPPIPVPFDFDYCGMVAAPYASPPPELGISSVKQRLYRAYAFPENIHREMVNTFNSYRTPIYAVYRQCEPMSRSDLKRSLKYLDSFYKTINNPKKFESKIVKVGERNQKSYVSVKGLQ</sequence>
<keyword evidence="3" id="KW-1185">Reference proteome</keyword>
<keyword evidence="1" id="KW-0732">Signal</keyword>
<feature type="signal peptide" evidence="1">
    <location>
        <begin position="1"/>
        <end position="21"/>
    </location>
</feature>
<protein>
    <submittedName>
        <fullName evidence="2">Uncharacterized protein</fullName>
    </submittedName>
</protein>
<evidence type="ECO:0000313" key="2">
    <source>
        <dbReference type="EMBL" id="MBD1398748.1"/>
    </source>
</evidence>
<name>A0ABR7XKC1_9BACT</name>
<evidence type="ECO:0000256" key="1">
    <source>
        <dbReference type="SAM" id="SignalP"/>
    </source>
</evidence>
<reference evidence="2 3" key="1">
    <citation type="submission" date="2020-09" db="EMBL/GenBank/DDBJ databases">
        <title>Genome sequencing and assembly of Pontibacter sp.</title>
        <authorList>
            <person name="Chhetri G."/>
        </authorList>
    </citation>
    <scope>NUCLEOTIDE SEQUENCE [LARGE SCALE GENOMIC DNA]</scope>
    <source>
        <strain evidence="2 3">JH31</strain>
    </source>
</reference>
<dbReference type="Proteomes" id="UP000625551">
    <property type="component" value="Unassembled WGS sequence"/>
</dbReference>
<accession>A0ABR7XKC1</accession>
<evidence type="ECO:0000313" key="3">
    <source>
        <dbReference type="Proteomes" id="UP000625551"/>
    </source>
</evidence>
<feature type="chain" id="PRO_5046029603" evidence="1">
    <location>
        <begin position="22"/>
        <end position="371"/>
    </location>
</feature>
<proteinExistence type="predicted"/>
<comment type="caution">
    <text evidence="2">The sequence shown here is derived from an EMBL/GenBank/DDBJ whole genome shotgun (WGS) entry which is preliminary data.</text>
</comment>